<dbReference type="RefSeq" id="WP_213500446.1">
    <property type="nucleotide sequence ID" value="NZ_CP054856.1"/>
</dbReference>
<sequence>MADFCSAVDIPEFTVRNVKVEAEKLEGRGDALSARASSLAEAMKKETSDASAGIYQCYRDNLTAKRVEVAAQFDVGIGQLDGAIEALKAGGANPSSIQSDAGPVDMLKQRDDLIAQRDVSLKQIDDALAQLTLQQKALTEKIIA</sequence>
<proteinExistence type="predicted"/>
<evidence type="ECO:0000313" key="2">
    <source>
        <dbReference type="Proteomes" id="UP000677126"/>
    </source>
</evidence>
<protein>
    <submittedName>
        <fullName evidence="1">Uncharacterized protein</fullName>
    </submittedName>
</protein>
<dbReference type="Proteomes" id="UP000677126">
    <property type="component" value="Chromosome"/>
</dbReference>
<name>A0ABX8E6P0_9SPHN</name>
<gene>
    <name evidence="1" type="ORF">HT578_14930</name>
</gene>
<dbReference type="EMBL" id="CP054856">
    <property type="protein sequence ID" value="QVM84798.1"/>
    <property type="molecule type" value="Genomic_DNA"/>
</dbReference>
<reference evidence="1 2" key="1">
    <citation type="journal article" date="2021" name="Int. J. Syst. Evol. Microbiol.">
        <title>Novosphingobium decolorationis sp. nov., an aniline blue-decolourizing bacterium isolated from East Pacific sediment.</title>
        <authorList>
            <person name="Chen X."/>
            <person name="Dong B."/>
            <person name="Chen T."/>
            <person name="Ren N."/>
            <person name="Wang J."/>
            <person name="Xu Y."/>
            <person name="Yang J."/>
            <person name="Zhu S."/>
            <person name="Chen J."/>
        </authorList>
    </citation>
    <scope>NUCLEOTIDE SEQUENCE [LARGE SCALE GENOMIC DNA]</scope>
    <source>
        <strain evidence="1 2">502str22</strain>
    </source>
</reference>
<organism evidence="1 2">
    <name type="scientific">Novosphingobium decolorationis</name>
    <dbReference type="NCBI Taxonomy" id="2698673"/>
    <lineage>
        <taxon>Bacteria</taxon>
        <taxon>Pseudomonadati</taxon>
        <taxon>Pseudomonadota</taxon>
        <taxon>Alphaproteobacteria</taxon>
        <taxon>Sphingomonadales</taxon>
        <taxon>Sphingomonadaceae</taxon>
        <taxon>Novosphingobium</taxon>
    </lineage>
</organism>
<keyword evidence="2" id="KW-1185">Reference proteome</keyword>
<evidence type="ECO:0000313" key="1">
    <source>
        <dbReference type="EMBL" id="QVM84798.1"/>
    </source>
</evidence>
<accession>A0ABX8E6P0</accession>